<protein>
    <submittedName>
        <fullName evidence="1">Uncharacterized protein</fullName>
    </submittedName>
</protein>
<proteinExistence type="predicted"/>
<dbReference type="InterPro" id="IPR029021">
    <property type="entry name" value="Prot-tyrosine_phosphatase-like"/>
</dbReference>
<name>A0A8H8BUC5_9HELO</name>
<dbReference type="Gene3D" id="3.90.190.10">
    <property type="entry name" value="Protein tyrosine phosphatase superfamily"/>
    <property type="match status" value="1"/>
</dbReference>
<sequence length="206" mass="23024">MSDYTFSRPSSPDAFAEIETEIEDSLTNPFEMIEVLPNIFISSWPTQLPSNITNSLNLTTKESVGKNIPGGDIAHWHAPLKYKSDFSQSLPLILHAITDAVPGINLPSNHPKAILIYSEDGRNRAATVLTYMTTVMNINVVDAFFLLKKKKDVSVLGKYLPAIQNIAEHGEKFEDVEKEILRRVVSGLGAVMKKARSEDWMYEAEE</sequence>
<gene>
    <name evidence="1" type="ORF">IFR04_002641</name>
</gene>
<keyword evidence="2" id="KW-1185">Reference proteome</keyword>
<dbReference type="OrthoDB" id="3556199at2759"/>
<dbReference type="EMBL" id="JAFJYH010000023">
    <property type="protein sequence ID" value="KAG4424237.1"/>
    <property type="molecule type" value="Genomic_DNA"/>
</dbReference>
<dbReference type="Proteomes" id="UP000664132">
    <property type="component" value="Unassembled WGS sequence"/>
</dbReference>
<reference evidence="1" key="1">
    <citation type="submission" date="2021-02" db="EMBL/GenBank/DDBJ databases">
        <title>Genome sequence Cadophora malorum strain M34.</title>
        <authorList>
            <person name="Stefanovic E."/>
            <person name="Vu D."/>
            <person name="Scully C."/>
            <person name="Dijksterhuis J."/>
            <person name="Roader J."/>
            <person name="Houbraken J."/>
        </authorList>
    </citation>
    <scope>NUCLEOTIDE SEQUENCE</scope>
    <source>
        <strain evidence="1">M34</strain>
    </source>
</reference>
<evidence type="ECO:0000313" key="1">
    <source>
        <dbReference type="EMBL" id="KAG4424237.1"/>
    </source>
</evidence>
<organism evidence="1 2">
    <name type="scientific">Cadophora malorum</name>
    <dbReference type="NCBI Taxonomy" id="108018"/>
    <lineage>
        <taxon>Eukaryota</taxon>
        <taxon>Fungi</taxon>
        <taxon>Dikarya</taxon>
        <taxon>Ascomycota</taxon>
        <taxon>Pezizomycotina</taxon>
        <taxon>Leotiomycetes</taxon>
        <taxon>Helotiales</taxon>
        <taxon>Ploettnerulaceae</taxon>
        <taxon>Cadophora</taxon>
    </lineage>
</organism>
<dbReference type="AlphaFoldDB" id="A0A8H8BUC5"/>
<evidence type="ECO:0000313" key="2">
    <source>
        <dbReference type="Proteomes" id="UP000664132"/>
    </source>
</evidence>
<dbReference type="SUPFAM" id="SSF52799">
    <property type="entry name" value="(Phosphotyrosine protein) phosphatases II"/>
    <property type="match status" value="1"/>
</dbReference>
<comment type="caution">
    <text evidence="1">The sequence shown here is derived from an EMBL/GenBank/DDBJ whole genome shotgun (WGS) entry which is preliminary data.</text>
</comment>
<accession>A0A8H8BUC5</accession>